<accession>A0A497JGM4</accession>
<dbReference type="EMBL" id="QMWP01000078">
    <property type="protein sequence ID" value="RLG70153.1"/>
    <property type="molecule type" value="Genomic_DNA"/>
</dbReference>
<comment type="caution">
    <text evidence="13">The sequence shown here is derived from an EMBL/GenBank/DDBJ whole genome shotgun (WGS) entry which is preliminary data.</text>
</comment>
<dbReference type="GO" id="GO:0000287">
    <property type="term" value="F:magnesium ion binding"/>
    <property type="evidence" value="ECO:0007669"/>
    <property type="project" value="UniProtKB-UniRule"/>
</dbReference>
<dbReference type="GO" id="GO:0016491">
    <property type="term" value="F:oxidoreductase activity"/>
    <property type="evidence" value="ECO:0007669"/>
    <property type="project" value="InterPro"/>
</dbReference>
<gene>
    <name evidence="11" type="primary">fni</name>
    <name evidence="13" type="ORF">DRO04_02300</name>
</gene>
<evidence type="ECO:0000256" key="1">
    <source>
        <dbReference type="ARBA" id="ARBA00001917"/>
    </source>
</evidence>
<comment type="subunit">
    <text evidence="10 11">Homooctamer. Dimer of tetramers.</text>
</comment>
<evidence type="ECO:0000256" key="2">
    <source>
        <dbReference type="ARBA" id="ARBA00022490"/>
    </source>
</evidence>
<feature type="binding site" evidence="11">
    <location>
        <position position="226"/>
    </location>
    <ligand>
        <name>FMN</name>
        <dbReference type="ChEBI" id="CHEBI:58210"/>
    </ligand>
</feature>
<dbReference type="GO" id="GO:0010181">
    <property type="term" value="F:FMN binding"/>
    <property type="evidence" value="ECO:0007669"/>
    <property type="project" value="UniProtKB-UniRule"/>
</dbReference>
<dbReference type="CDD" id="cd02811">
    <property type="entry name" value="IDI-2_FMN"/>
    <property type="match status" value="1"/>
</dbReference>
<comment type="cofactor">
    <cofactor evidence="1 11">
        <name>FMN</name>
        <dbReference type="ChEBI" id="CHEBI:58210"/>
    </cofactor>
</comment>
<evidence type="ECO:0000313" key="14">
    <source>
        <dbReference type="Proteomes" id="UP000278031"/>
    </source>
</evidence>
<organism evidence="13 14">
    <name type="scientific">Candidatus Iainarchaeum sp</name>
    <dbReference type="NCBI Taxonomy" id="3101447"/>
    <lineage>
        <taxon>Archaea</taxon>
        <taxon>Candidatus Iainarchaeota</taxon>
        <taxon>Candidatus Iainarchaeia</taxon>
        <taxon>Candidatus Iainarchaeales</taxon>
        <taxon>Candidatus Iainarchaeaceae</taxon>
        <taxon>Candidatus Iainarchaeum</taxon>
    </lineage>
</organism>
<feature type="binding site" evidence="11">
    <location>
        <begin position="270"/>
        <end position="272"/>
    </location>
    <ligand>
        <name>FMN</name>
        <dbReference type="ChEBI" id="CHEBI:58210"/>
    </ligand>
</feature>
<keyword evidence="8 11" id="KW-0414">Isoprene biosynthesis</keyword>
<evidence type="ECO:0000259" key="12">
    <source>
        <dbReference type="Pfam" id="PF01070"/>
    </source>
</evidence>
<dbReference type="GO" id="GO:0004452">
    <property type="term" value="F:isopentenyl-diphosphate delta-isomerase activity"/>
    <property type="evidence" value="ECO:0007669"/>
    <property type="project" value="UniProtKB-UniRule"/>
</dbReference>
<evidence type="ECO:0000313" key="13">
    <source>
        <dbReference type="EMBL" id="RLG70153.1"/>
    </source>
</evidence>
<dbReference type="GO" id="GO:0005737">
    <property type="term" value="C:cytoplasm"/>
    <property type="evidence" value="ECO:0007669"/>
    <property type="project" value="UniProtKB-SubCell"/>
</dbReference>
<feature type="binding site" evidence="11">
    <location>
        <begin position="102"/>
        <end position="104"/>
    </location>
    <ligand>
        <name>substrate</name>
    </ligand>
</feature>
<comment type="subcellular location">
    <subcellularLocation>
        <location evidence="11">Cytoplasm</location>
    </subcellularLocation>
</comment>
<feature type="binding site" evidence="11">
    <location>
        <begin position="13"/>
        <end position="14"/>
    </location>
    <ligand>
        <name>substrate</name>
    </ligand>
</feature>
<comment type="catalytic activity">
    <reaction evidence="11">
        <text>isopentenyl diphosphate = dimethylallyl diphosphate</text>
        <dbReference type="Rhea" id="RHEA:23284"/>
        <dbReference type="ChEBI" id="CHEBI:57623"/>
        <dbReference type="ChEBI" id="CHEBI:128769"/>
        <dbReference type="EC" id="5.3.3.2"/>
    </reaction>
</comment>
<dbReference type="PIRSF" id="PIRSF003314">
    <property type="entry name" value="IPP_isomerase"/>
    <property type="match status" value="1"/>
</dbReference>
<feature type="binding site" evidence="11">
    <location>
        <begin position="72"/>
        <end position="74"/>
    </location>
    <ligand>
        <name>FMN</name>
        <dbReference type="ChEBI" id="CHEBI:58210"/>
    </ligand>
</feature>
<feature type="binding site" evidence="11">
    <location>
        <position position="196"/>
    </location>
    <ligand>
        <name>FMN</name>
        <dbReference type="ChEBI" id="CHEBI:58210"/>
    </ligand>
</feature>
<reference evidence="13 14" key="1">
    <citation type="submission" date="2018-06" db="EMBL/GenBank/DDBJ databases">
        <title>Extensive metabolic versatility and redundancy in microbially diverse, dynamic hydrothermal sediments.</title>
        <authorList>
            <person name="Dombrowski N."/>
            <person name="Teske A."/>
            <person name="Baker B.J."/>
        </authorList>
    </citation>
    <scope>NUCLEOTIDE SEQUENCE [LARGE SCALE GENOMIC DNA]</scope>
    <source>
        <strain evidence="13">B51_G17</strain>
    </source>
</reference>
<evidence type="ECO:0000256" key="3">
    <source>
        <dbReference type="ARBA" id="ARBA00022630"/>
    </source>
</evidence>
<dbReference type="PANTHER" id="PTHR43665">
    <property type="entry name" value="ISOPENTENYL-DIPHOSPHATE DELTA-ISOMERASE"/>
    <property type="match status" value="1"/>
</dbReference>
<keyword evidence="3 11" id="KW-0285">Flavoprotein</keyword>
<dbReference type="InterPro" id="IPR013785">
    <property type="entry name" value="Aldolase_TIM"/>
</dbReference>
<comment type="cofactor">
    <cofactor evidence="11">
        <name>NADPH</name>
        <dbReference type="ChEBI" id="CHEBI:57783"/>
    </cofactor>
</comment>
<comment type="caution">
    <text evidence="11">Lacks conserved residue(s) required for the propagation of feature annotation.</text>
</comment>
<dbReference type="GO" id="GO:0070402">
    <property type="term" value="F:NADPH binding"/>
    <property type="evidence" value="ECO:0007669"/>
    <property type="project" value="UniProtKB-UniRule"/>
</dbReference>
<dbReference type="Proteomes" id="UP000278031">
    <property type="component" value="Unassembled WGS sequence"/>
</dbReference>
<protein>
    <recommendedName>
        <fullName evidence="11">Isopentenyl-diphosphate delta-isomerase</fullName>
        <shortName evidence="11">IPP isomerase</shortName>
        <ecNumber evidence="11">5.3.3.2</ecNumber>
    </recommendedName>
    <alternativeName>
        <fullName evidence="11">Isopentenyl diphosphate:dimethylallyl diphosphate isomerase</fullName>
    </alternativeName>
    <alternativeName>
        <fullName evidence="11">Isopentenyl pyrophosphate isomerase</fullName>
    </alternativeName>
    <alternativeName>
        <fullName evidence="11">Type 2 isopentenyl diphosphate isomerase</fullName>
        <shortName evidence="11">IDI-2</shortName>
    </alternativeName>
</protein>
<dbReference type="HAMAP" id="MF_00354">
    <property type="entry name" value="Idi_2"/>
    <property type="match status" value="1"/>
</dbReference>
<dbReference type="GO" id="GO:0008299">
    <property type="term" value="P:isoprenoid biosynthetic process"/>
    <property type="evidence" value="ECO:0007669"/>
    <property type="project" value="UniProtKB-UniRule"/>
</dbReference>
<evidence type="ECO:0000256" key="6">
    <source>
        <dbReference type="ARBA" id="ARBA00022842"/>
    </source>
</evidence>
<evidence type="ECO:0000256" key="7">
    <source>
        <dbReference type="ARBA" id="ARBA00022857"/>
    </source>
</evidence>
<dbReference type="NCBIfam" id="TIGR02151">
    <property type="entry name" value="IPP_isom_2"/>
    <property type="match status" value="1"/>
</dbReference>
<sequence>MFVFSFFMQTEKRKLEHIEIVLKKPVQYDLITTGFENYLLNYNCCPDLNLEEVDTEVEFLRKKFSAPIMVDAITGGCKEAEEINKGIAKACQKFGIGFCLGSQRAMLEDKSLWKTYYVRDVAPDIFVAGNIGIVQLKEYTADEIAEALKKIKADALVVHCNAAQEALQKEGTTNFKGSLQHLINFAENFEMPIIVKEVGCGINKEIAKELAFSKISALNIAGAGGTSWCKVEIFRNPNARDTYAEFGLPTAFLLEQIAEVFPKPIIASGGIRNGLQIVKALALNAKLCAFAYPALKAYADGGVKAVEELLQKIIQEIKIGLFLINAKNCKEAKGRVIKMK</sequence>
<dbReference type="EC" id="5.3.3.2" evidence="11"/>
<evidence type="ECO:0000256" key="10">
    <source>
        <dbReference type="ARBA" id="ARBA00025810"/>
    </source>
</evidence>
<feature type="binding site" evidence="11">
    <location>
        <position position="102"/>
    </location>
    <ligand>
        <name>FMN</name>
        <dbReference type="ChEBI" id="CHEBI:58210"/>
    </ligand>
</feature>
<feature type="binding site" evidence="11">
    <location>
        <begin position="291"/>
        <end position="292"/>
    </location>
    <ligand>
        <name>FMN</name>
        <dbReference type="ChEBI" id="CHEBI:58210"/>
    </ligand>
</feature>
<evidence type="ECO:0000256" key="9">
    <source>
        <dbReference type="ARBA" id="ARBA00023235"/>
    </source>
</evidence>
<dbReference type="PANTHER" id="PTHR43665:SF1">
    <property type="entry name" value="ISOPENTENYL-DIPHOSPHATE DELTA-ISOMERASE"/>
    <property type="match status" value="1"/>
</dbReference>
<evidence type="ECO:0000256" key="8">
    <source>
        <dbReference type="ARBA" id="ARBA00023229"/>
    </source>
</evidence>
<evidence type="ECO:0000256" key="5">
    <source>
        <dbReference type="ARBA" id="ARBA00022723"/>
    </source>
</evidence>
<keyword evidence="9 11" id="KW-0413">Isomerase</keyword>
<keyword evidence="6 11" id="KW-0460">Magnesium</keyword>
<evidence type="ECO:0000256" key="11">
    <source>
        <dbReference type="HAMAP-Rule" id="MF_00354"/>
    </source>
</evidence>
<comment type="function">
    <text evidence="11">Involved in the biosynthesis of isoprenoids. Catalyzes the 1,3-allylic rearrangement of the homoallylic substrate isopentenyl (IPP) to its allylic isomer, dimethylallyl diphosphate (DMAPP).</text>
</comment>
<feature type="binding site" evidence="11">
    <location>
        <position position="130"/>
    </location>
    <ligand>
        <name>FMN</name>
        <dbReference type="ChEBI" id="CHEBI:58210"/>
    </ligand>
</feature>
<dbReference type="InterPro" id="IPR000262">
    <property type="entry name" value="FMN-dep_DH"/>
</dbReference>
<name>A0A497JGM4_9ARCH</name>
<dbReference type="Gene3D" id="3.20.20.70">
    <property type="entry name" value="Aldolase class I"/>
    <property type="match status" value="1"/>
</dbReference>
<keyword evidence="4 11" id="KW-0288">FMN</keyword>
<dbReference type="SUPFAM" id="SSF51395">
    <property type="entry name" value="FMN-linked oxidoreductases"/>
    <property type="match status" value="1"/>
</dbReference>
<comment type="cofactor">
    <cofactor evidence="11">
        <name>Mg(2+)</name>
        <dbReference type="ChEBI" id="CHEBI:18420"/>
    </cofactor>
</comment>
<dbReference type="Pfam" id="PF01070">
    <property type="entry name" value="FMN_dh"/>
    <property type="match status" value="1"/>
</dbReference>
<feature type="domain" description="FMN-dependent dehydrogenase" evidence="12">
    <location>
        <begin position="176"/>
        <end position="337"/>
    </location>
</feature>
<keyword evidence="2 11" id="KW-0963">Cytoplasm</keyword>
<proteinExistence type="inferred from homology"/>
<feature type="binding site" evidence="11">
    <location>
        <position position="165"/>
    </location>
    <ligand>
        <name>Mg(2+)</name>
        <dbReference type="ChEBI" id="CHEBI:18420"/>
    </ligand>
</feature>
<keyword evidence="5 11" id="KW-0479">Metal-binding</keyword>
<feature type="binding site" evidence="11">
    <location>
        <position position="164"/>
    </location>
    <ligand>
        <name>substrate</name>
    </ligand>
</feature>
<evidence type="ECO:0000256" key="4">
    <source>
        <dbReference type="ARBA" id="ARBA00022643"/>
    </source>
</evidence>
<comment type="similarity">
    <text evidence="11">Belongs to the IPP isomerase type 2 family.</text>
</comment>
<dbReference type="InterPro" id="IPR011179">
    <property type="entry name" value="IPdP_isomerase"/>
</dbReference>
<keyword evidence="7 11" id="KW-0521">NADP</keyword>
<dbReference type="AlphaFoldDB" id="A0A497JGM4"/>